<evidence type="ECO:0000256" key="1">
    <source>
        <dbReference type="SAM" id="MobiDB-lite"/>
    </source>
</evidence>
<proteinExistence type="predicted"/>
<feature type="region of interest" description="Disordered" evidence="1">
    <location>
        <begin position="1"/>
        <end position="22"/>
    </location>
</feature>
<dbReference type="EMBL" id="CADCTO010000111">
    <property type="protein sequence ID" value="CAA9227816.1"/>
    <property type="molecule type" value="Genomic_DNA"/>
</dbReference>
<reference evidence="3" key="1">
    <citation type="submission" date="2020-02" db="EMBL/GenBank/DDBJ databases">
        <authorList>
            <person name="Meier V. D."/>
        </authorList>
    </citation>
    <scope>NUCLEOTIDE SEQUENCE</scope>
    <source>
        <strain evidence="3">AVDCRST_MAG63</strain>
    </source>
</reference>
<organism evidence="3">
    <name type="scientific">uncultured Armatimonadetes bacterium</name>
    <dbReference type="NCBI Taxonomy" id="157466"/>
    <lineage>
        <taxon>Bacteria</taxon>
        <taxon>Bacillati</taxon>
        <taxon>Armatimonadota</taxon>
        <taxon>environmental samples</taxon>
    </lineage>
</organism>
<name>A0A6J4HMX3_9BACT</name>
<keyword evidence="2" id="KW-0812">Transmembrane</keyword>
<gene>
    <name evidence="3" type="ORF">AVDCRST_MAG63-821</name>
</gene>
<evidence type="ECO:0000313" key="3">
    <source>
        <dbReference type="EMBL" id="CAA9227816.1"/>
    </source>
</evidence>
<accession>A0A6J4HMX3</accession>
<keyword evidence="2" id="KW-1133">Transmembrane helix</keyword>
<sequence length="75" mass="7878">MDDVSQEEMDRTDTARKPPLTQRELSAPIAALIVVLALLAVGALGWYTLDAPNRGPNGQDLSRPAVQPAGAGGPR</sequence>
<protein>
    <submittedName>
        <fullName evidence="3">Uncharacterized protein</fullName>
    </submittedName>
</protein>
<dbReference type="AlphaFoldDB" id="A0A6J4HMX3"/>
<feature type="region of interest" description="Disordered" evidence="1">
    <location>
        <begin position="51"/>
        <end position="75"/>
    </location>
</feature>
<keyword evidence="2" id="KW-0472">Membrane</keyword>
<feature type="transmembrane region" description="Helical" evidence="2">
    <location>
        <begin position="25"/>
        <end position="47"/>
    </location>
</feature>
<evidence type="ECO:0000256" key="2">
    <source>
        <dbReference type="SAM" id="Phobius"/>
    </source>
</evidence>